<dbReference type="EMBL" id="BAABAB010000014">
    <property type="protein sequence ID" value="GAA3617762.1"/>
    <property type="molecule type" value="Genomic_DNA"/>
</dbReference>
<keyword evidence="7" id="KW-1185">Reference proteome</keyword>
<evidence type="ECO:0000256" key="3">
    <source>
        <dbReference type="ARBA" id="ARBA00023163"/>
    </source>
</evidence>
<feature type="DNA-binding region" description="H-T-H motif" evidence="4">
    <location>
        <begin position="38"/>
        <end position="57"/>
    </location>
</feature>
<dbReference type="SUPFAM" id="SSF46689">
    <property type="entry name" value="Homeodomain-like"/>
    <property type="match status" value="1"/>
</dbReference>
<dbReference type="InterPro" id="IPR050109">
    <property type="entry name" value="HTH-type_TetR-like_transc_reg"/>
</dbReference>
<evidence type="ECO:0000256" key="2">
    <source>
        <dbReference type="ARBA" id="ARBA00023125"/>
    </source>
</evidence>
<comment type="caution">
    <text evidence="6">The sequence shown here is derived from an EMBL/GenBank/DDBJ whole genome shotgun (WGS) entry which is preliminary data.</text>
</comment>
<dbReference type="Pfam" id="PF00440">
    <property type="entry name" value="TetR_N"/>
    <property type="match status" value="1"/>
</dbReference>
<protein>
    <recommendedName>
        <fullName evidence="5">HTH tetR-type domain-containing protein</fullName>
    </recommendedName>
</protein>
<keyword evidence="1" id="KW-0805">Transcription regulation</keyword>
<keyword evidence="2 4" id="KW-0238">DNA-binding</keyword>
<accession>A0ABP6ZV50</accession>
<organism evidence="6 7">
    <name type="scientific">Microlunatus ginsengisoli</name>
    <dbReference type="NCBI Taxonomy" id="363863"/>
    <lineage>
        <taxon>Bacteria</taxon>
        <taxon>Bacillati</taxon>
        <taxon>Actinomycetota</taxon>
        <taxon>Actinomycetes</taxon>
        <taxon>Propionibacteriales</taxon>
        <taxon>Propionibacteriaceae</taxon>
        <taxon>Microlunatus</taxon>
    </lineage>
</organism>
<feature type="domain" description="HTH tetR-type" evidence="5">
    <location>
        <begin position="15"/>
        <end position="75"/>
    </location>
</feature>
<dbReference type="PANTHER" id="PTHR30055:SF234">
    <property type="entry name" value="HTH-TYPE TRANSCRIPTIONAL REGULATOR BETI"/>
    <property type="match status" value="1"/>
</dbReference>
<dbReference type="RefSeq" id="WP_344803966.1">
    <property type="nucleotide sequence ID" value="NZ_BAABAB010000014.1"/>
</dbReference>
<dbReference type="Gene3D" id="1.10.357.10">
    <property type="entry name" value="Tetracycline Repressor, domain 2"/>
    <property type="match status" value="1"/>
</dbReference>
<evidence type="ECO:0000256" key="4">
    <source>
        <dbReference type="PROSITE-ProRule" id="PRU00335"/>
    </source>
</evidence>
<evidence type="ECO:0000259" key="5">
    <source>
        <dbReference type="PROSITE" id="PS50977"/>
    </source>
</evidence>
<reference evidence="7" key="1">
    <citation type="journal article" date="2019" name="Int. J. Syst. Evol. Microbiol.">
        <title>The Global Catalogue of Microorganisms (GCM) 10K type strain sequencing project: providing services to taxonomists for standard genome sequencing and annotation.</title>
        <authorList>
            <consortium name="The Broad Institute Genomics Platform"/>
            <consortium name="The Broad Institute Genome Sequencing Center for Infectious Disease"/>
            <person name="Wu L."/>
            <person name="Ma J."/>
        </authorList>
    </citation>
    <scope>NUCLEOTIDE SEQUENCE [LARGE SCALE GENOMIC DNA]</scope>
    <source>
        <strain evidence="7">JCM 16929</strain>
    </source>
</reference>
<evidence type="ECO:0000313" key="6">
    <source>
        <dbReference type="EMBL" id="GAA3617762.1"/>
    </source>
</evidence>
<dbReference type="InterPro" id="IPR001647">
    <property type="entry name" value="HTH_TetR"/>
</dbReference>
<proteinExistence type="predicted"/>
<sequence>MSDPVPQPRRRLGAEERRDQLVSAAVAVLAAQGYRGATADAIVQQAGVSKGLLWHYFADLDDLMVQTARRTVMAIARSIGGRLDLTAPAPVVIRDAIRAATRILTEHRAERRAVQEIIANLRTPDGSQRLSLADYEDMFAAQEAIFRRGQREGDINPSLDPRILAVSYQAAVDGMLDYLEEHPDLDKDRYAADLATILLDGARSPHPR</sequence>
<name>A0ABP6ZV50_9ACTN</name>
<evidence type="ECO:0000256" key="1">
    <source>
        <dbReference type="ARBA" id="ARBA00023015"/>
    </source>
</evidence>
<dbReference type="Gene3D" id="1.10.10.60">
    <property type="entry name" value="Homeodomain-like"/>
    <property type="match status" value="1"/>
</dbReference>
<gene>
    <name evidence="6" type="ORF">GCM10022236_19990</name>
</gene>
<dbReference type="Proteomes" id="UP001501490">
    <property type="component" value="Unassembled WGS sequence"/>
</dbReference>
<dbReference type="PROSITE" id="PS50977">
    <property type="entry name" value="HTH_TETR_2"/>
    <property type="match status" value="1"/>
</dbReference>
<dbReference type="InterPro" id="IPR009057">
    <property type="entry name" value="Homeodomain-like_sf"/>
</dbReference>
<dbReference type="PRINTS" id="PR00455">
    <property type="entry name" value="HTHTETR"/>
</dbReference>
<dbReference type="InterPro" id="IPR036271">
    <property type="entry name" value="Tet_transcr_reg_TetR-rel_C_sf"/>
</dbReference>
<keyword evidence="3" id="KW-0804">Transcription</keyword>
<evidence type="ECO:0000313" key="7">
    <source>
        <dbReference type="Proteomes" id="UP001501490"/>
    </source>
</evidence>
<dbReference type="PANTHER" id="PTHR30055">
    <property type="entry name" value="HTH-TYPE TRANSCRIPTIONAL REGULATOR RUTR"/>
    <property type="match status" value="1"/>
</dbReference>
<dbReference type="SUPFAM" id="SSF48498">
    <property type="entry name" value="Tetracyclin repressor-like, C-terminal domain"/>
    <property type="match status" value="1"/>
</dbReference>